<reference evidence="1" key="1">
    <citation type="submission" date="2020-07" db="EMBL/GenBank/DDBJ databases">
        <title>Genome sequence and genetic diversity analysis of an under-domesticated orphan crop, white fonio (Digitaria exilis).</title>
        <authorList>
            <person name="Bennetzen J.L."/>
            <person name="Chen S."/>
            <person name="Ma X."/>
            <person name="Wang X."/>
            <person name="Yssel A.E.J."/>
            <person name="Chaluvadi S.R."/>
            <person name="Johnson M."/>
            <person name="Gangashetty P."/>
            <person name="Hamidou F."/>
            <person name="Sanogo M.D."/>
            <person name="Zwaenepoel A."/>
            <person name="Wallace J."/>
            <person name="Van De Peer Y."/>
            <person name="Van Deynze A."/>
        </authorList>
    </citation>
    <scope>NUCLEOTIDE SEQUENCE</scope>
    <source>
        <tissue evidence="1">Leaves</tissue>
    </source>
</reference>
<protein>
    <submittedName>
        <fullName evidence="1">Uncharacterized protein</fullName>
    </submittedName>
</protein>
<evidence type="ECO:0000313" key="1">
    <source>
        <dbReference type="EMBL" id="KAF8654721.1"/>
    </source>
</evidence>
<sequence length="138" mass="15559">MALLPIFHFIAAHASRHPEPLVVVGYEPNGTTDQWLPSSLLSDIFFHYGYMVRTDFNKDSWVKQQSININISLLHVPNLAPPLLVLNDGRIAGHKENWAFILQDYNQNTIPMNEPHTKYGMTVGLCGGNLLSLENCMI</sequence>
<evidence type="ECO:0000313" key="2">
    <source>
        <dbReference type="Proteomes" id="UP000636709"/>
    </source>
</evidence>
<accession>A0A835DY02</accession>
<dbReference type="Proteomes" id="UP000636709">
    <property type="component" value="Unassembled WGS sequence"/>
</dbReference>
<proteinExistence type="predicted"/>
<keyword evidence="2" id="KW-1185">Reference proteome</keyword>
<organism evidence="1 2">
    <name type="scientific">Digitaria exilis</name>
    <dbReference type="NCBI Taxonomy" id="1010633"/>
    <lineage>
        <taxon>Eukaryota</taxon>
        <taxon>Viridiplantae</taxon>
        <taxon>Streptophyta</taxon>
        <taxon>Embryophyta</taxon>
        <taxon>Tracheophyta</taxon>
        <taxon>Spermatophyta</taxon>
        <taxon>Magnoliopsida</taxon>
        <taxon>Liliopsida</taxon>
        <taxon>Poales</taxon>
        <taxon>Poaceae</taxon>
        <taxon>PACMAD clade</taxon>
        <taxon>Panicoideae</taxon>
        <taxon>Panicodae</taxon>
        <taxon>Paniceae</taxon>
        <taxon>Anthephorinae</taxon>
        <taxon>Digitaria</taxon>
    </lineage>
</organism>
<dbReference type="AlphaFoldDB" id="A0A835DY02"/>
<comment type="caution">
    <text evidence="1">The sequence shown here is derived from an EMBL/GenBank/DDBJ whole genome shotgun (WGS) entry which is preliminary data.</text>
</comment>
<name>A0A835DY02_9POAL</name>
<dbReference type="EMBL" id="JACEFO010002609">
    <property type="protein sequence ID" value="KAF8654721.1"/>
    <property type="molecule type" value="Genomic_DNA"/>
</dbReference>
<gene>
    <name evidence="1" type="ORF">HU200_061478</name>
</gene>